<dbReference type="Gene3D" id="3.40.1350.10">
    <property type="match status" value="1"/>
</dbReference>
<dbReference type="EMBL" id="BAABRO010000003">
    <property type="protein sequence ID" value="GAA5506704.1"/>
    <property type="molecule type" value="Genomic_DNA"/>
</dbReference>
<comment type="caution">
    <text evidence="2">The sequence shown here is derived from an EMBL/GenBank/DDBJ whole genome shotgun (WGS) entry which is preliminary data.</text>
</comment>
<sequence>MTGRIFNIQDSGELVEMVESGFVSEDDFQTLVEKYPDLLAGDQIRSDDPRHWLLIRREMGVADLPSGYDRWSLDHLFIDQDSVPTLVEIKRSTDTRLRREVVGQILDYAANAVVHWSLEQIQVEYQAQCERDDVDPDERLGVFLGADGDVSGFWQQVKTNLQAGRLRLMIVADVIPMELRRIVEFLNEQMDPAEVLAVEIKHYVGQGIKTLVPRVIGQTAEAESRKGASGSAGRRRPRTEQELQEIADAKQVGEVYSLLVSQMRALFDSMTTTRSNVAFNGKIAPFKSGAVLAALSPVDSSVDKGLSYGVYVDRCADFFRVTRDEIIQAIPNFERVEETGDWAGDIYRGHVRTASDFDALISLMRQAKTQA</sequence>
<proteinExistence type="predicted"/>
<evidence type="ECO:0000313" key="3">
    <source>
        <dbReference type="Proteomes" id="UP001416858"/>
    </source>
</evidence>
<feature type="region of interest" description="Disordered" evidence="1">
    <location>
        <begin position="222"/>
        <end position="241"/>
    </location>
</feature>
<accession>A0ABP9VND6</accession>
<dbReference type="Proteomes" id="UP001416858">
    <property type="component" value="Unassembled WGS sequence"/>
</dbReference>
<evidence type="ECO:0000313" key="2">
    <source>
        <dbReference type="EMBL" id="GAA5506704.1"/>
    </source>
</evidence>
<reference evidence="2 3" key="1">
    <citation type="submission" date="2024-02" db="EMBL/GenBank/DDBJ databases">
        <title>Rhodopirellula caenicola NBRC 110016.</title>
        <authorList>
            <person name="Ichikawa N."/>
            <person name="Katano-Makiyama Y."/>
            <person name="Hidaka K."/>
        </authorList>
    </citation>
    <scope>NUCLEOTIDE SEQUENCE [LARGE SCALE GENOMIC DNA]</scope>
    <source>
        <strain evidence="2 3">NBRC 110016</strain>
    </source>
</reference>
<organism evidence="2 3">
    <name type="scientific">Novipirellula caenicola</name>
    <dbReference type="NCBI Taxonomy" id="1536901"/>
    <lineage>
        <taxon>Bacteria</taxon>
        <taxon>Pseudomonadati</taxon>
        <taxon>Planctomycetota</taxon>
        <taxon>Planctomycetia</taxon>
        <taxon>Pirellulales</taxon>
        <taxon>Pirellulaceae</taxon>
        <taxon>Novipirellula</taxon>
    </lineage>
</organism>
<name>A0ABP9VND6_9BACT</name>
<keyword evidence="3" id="KW-1185">Reference proteome</keyword>
<evidence type="ECO:0008006" key="4">
    <source>
        <dbReference type="Google" id="ProtNLM"/>
    </source>
</evidence>
<dbReference type="RefSeq" id="WP_345683621.1">
    <property type="nucleotide sequence ID" value="NZ_BAABRO010000003.1"/>
</dbReference>
<evidence type="ECO:0000256" key="1">
    <source>
        <dbReference type="SAM" id="MobiDB-lite"/>
    </source>
</evidence>
<dbReference type="InterPro" id="IPR011856">
    <property type="entry name" value="tRNA_endonuc-like_dom_sf"/>
</dbReference>
<gene>
    <name evidence="2" type="ORF">Rcae01_02157</name>
</gene>
<protein>
    <recommendedName>
        <fullName evidence="4">DUF91 domain-containing protein</fullName>
    </recommendedName>
</protein>